<sequence>MSGPNFFVETPRLFLSYLLPENDAHCDFLVALYNTPEFIASIGGSPTTITTRDVARTVLAGRFREEHARNGYGTYLISLKPEGADGVDKLDALRAATLVGTVGLMRGEEPDRYEAPDIGFAVLSEHMRKGYTKEAALGIMDYLEKEKGVRDVLGFCNPENNASKAVFRSLGFEDRGERALRVFGGEVSAVWAKKGMSDDLTVYGL</sequence>
<evidence type="ECO:0000313" key="3">
    <source>
        <dbReference type="Proteomes" id="UP001175000"/>
    </source>
</evidence>
<accession>A0AA39X2I4</accession>
<protein>
    <submittedName>
        <fullName evidence="2">Including n-acetylases of ribosomal protein</fullName>
    </submittedName>
</protein>
<proteinExistence type="predicted"/>
<keyword evidence="2" id="KW-0689">Ribosomal protein</keyword>
<evidence type="ECO:0000313" key="2">
    <source>
        <dbReference type="EMBL" id="KAK0625782.1"/>
    </source>
</evidence>
<dbReference type="PANTHER" id="PTHR43792">
    <property type="entry name" value="GNAT FAMILY, PUTATIVE (AFU_ORTHOLOGUE AFUA_3G00765)-RELATED-RELATED"/>
    <property type="match status" value="1"/>
</dbReference>
<dbReference type="InterPro" id="IPR051531">
    <property type="entry name" value="N-acetyltransferase"/>
</dbReference>
<dbReference type="GO" id="GO:0016747">
    <property type="term" value="F:acyltransferase activity, transferring groups other than amino-acyl groups"/>
    <property type="evidence" value="ECO:0007669"/>
    <property type="project" value="InterPro"/>
</dbReference>
<dbReference type="PANTHER" id="PTHR43792:SF16">
    <property type="entry name" value="N-ACETYLTRANSFERASE DOMAIN-CONTAINING PROTEIN"/>
    <property type="match status" value="1"/>
</dbReference>
<dbReference type="InterPro" id="IPR016181">
    <property type="entry name" value="Acyl_CoA_acyltransferase"/>
</dbReference>
<dbReference type="Gene3D" id="3.40.630.30">
    <property type="match status" value="1"/>
</dbReference>
<keyword evidence="2" id="KW-0687">Ribonucleoprotein</keyword>
<feature type="domain" description="N-acetyltransferase" evidence="1">
    <location>
        <begin position="49"/>
        <end position="197"/>
    </location>
</feature>
<reference evidence="2" key="1">
    <citation type="submission" date="2023-06" db="EMBL/GenBank/DDBJ databases">
        <title>Genome-scale phylogeny and comparative genomics of the fungal order Sordariales.</title>
        <authorList>
            <consortium name="Lawrence Berkeley National Laboratory"/>
            <person name="Hensen N."/>
            <person name="Bonometti L."/>
            <person name="Westerberg I."/>
            <person name="Brannstrom I.O."/>
            <person name="Guillou S."/>
            <person name="Cros-Aarteil S."/>
            <person name="Calhoun S."/>
            <person name="Haridas S."/>
            <person name="Kuo A."/>
            <person name="Mondo S."/>
            <person name="Pangilinan J."/>
            <person name="Riley R."/>
            <person name="Labutti K."/>
            <person name="Andreopoulos B."/>
            <person name="Lipzen A."/>
            <person name="Chen C."/>
            <person name="Yanf M."/>
            <person name="Daum C."/>
            <person name="Ng V."/>
            <person name="Clum A."/>
            <person name="Steindorff A."/>
            <person name="Ohm R."/>
            <person name="Martin F."/>
            <person name="Silar P."/>
            <person name="Natvig D."/>
            <person name="Lalanne C."/>
            <person name="Gautier V."/>
            <person name="Ament-Velasquez S.L."/>
            <person name="Kruys A."/>
            <person name="Hutchinson M.I."/>
            <person name="Powell A.J."/>
            <person name="Barry K."/>
            <person name="Miller A.N."/>
            <person name="Grigoriev I.V."/>
            <person name="Debuchy R."/>
            <person name="Gladieux P."/>
            <person name="Thoren M.H."/>
            <person name="Johannesson H."/>
        </authorList>
    </citation>
    <scope>NUCLEOTIDE SEQUENCE</scope>
    <source>
        <strain evidence="2">CBS 606.72</strain>
    </source>
</reference>
<gene>
    <name evidence="2" type="ORF">B0T14DRAFT_508581</name>
</gene>
<keyword evidence="3" id="KW-1185">Reference proteome</keyword>
<organism evidence="2 3">
    <name type="scientific">Immersiella caudata</name>
    <dbReference type="NCBI Taxonomy" id="314043"/>
    <lineage>
        <taxon>Eukaryota</taxon>
        <taxon>Fungi</taxon>
        <taxon>Dikarya</taxon>
        <taxon>Ascomycota</taxon>
        <taxon>Pezizomycotina</taxon>
        <taxon>Sordariomycetes</taxon>
        <taxon>Sordariomycetidae</taxon>
        <taxon>Sordariales</taxon>
        <taxon>Lasiosphaeriaceae</taxon>
        <taxon>Immersiella</taxon>
    </lineage>
</organism>
<dbReference type="Proteomes" id="UP001175000">
    <property type="component" value="Unassembled WGS sequence"/>
</dbReference>
<dbReference type="GO" id="GO:0005840">
    <property type="term" value="C:ribosome"/>
    <property type="evidence" value="ECO:0007669"/>
    <property type="project" value="UniProtKB-KW"/>
</dbReference>
<name>A0AA39X2I4_9PEZI</name>
<dbReference type="EMBL" id="JAULSU010000002">
    <property type="protein sequence ID" value="KAK0625782.1"/>
    <property type="molecule type" value="Genomic_DNA"/>
</dbReference>
<evidence type="ECO:0000259" key="1">
    <source>
        <dbReference type="PROSITE" id="PS51186"/>
    </source>
</evidence>
<dbReference type="PROSITE" id="PS51186">
    <property type="entry name" value="GNAT"/>
    <property type="match status" value="1"/>
</dbReference>
<dbReference type="AlphaFoldDB" id="A0AA39X2I4"/>
<dbReference type="SUPFAM" id="SSF55729">
    <property type="entry name" value="Acyl-CoA N-acyltransferases (Nat)"/>
    <property type="match status" value="1"/>
</dbReference>
<dbReference type="InterPro" id="IPR000182">
    <property type="entry name" value="GNAT_dom"/>
</dbReference>
<comment type="caution">
    <text evidence="2">The sequence shown here is derived from an EMBL/GenBank/DDBJ whole genome shotgun (WGS) entry which is preliminary data.</text>
</comment>
<dbReference type="Pfam" id="PF13302">
    <property type="entry name" value="Acetyltransf_3"/>
    <property type="match status" value="1"/>
</dbReference>